<keyword evidence="7" id="KW-1278">Translocase</keyword>
<evidence type="ECO:0000256" key="7">
    <source>
        <dbReference type="ARBA" id="ARBA00022967"/>
    </source>
</evidence>
<dbReference type="SUPFAM" id="SSF81653">
    <property type="entry name" value="Calcium ATPase, transduction domain A"/>
    <property type="match status" value="1"/>
</dbReference>
<dbReference type="InterPro" id="IPR027256">
    <property type="entry name" value="P-typ_ATPase_IB"/>
</dbReference>
<keyword evidence="4 10" id="KW-0479">Metal-binding</keyword>
<evidence type="ECO:0000256" key="4">
    <source>
        <dbReference type="ARBA" id="ARBA00022723"/>
    </source>
</evidence>
<dbReference type="GO" id="GO:0016887">
    <property type="term" value="F:ATP hydrolysis activity"/>
    <property type="evidence" value="ECO:0007669"/>
    <property type="project" value="InterPro"/>
</dbReference>
<keyword evidence="8 10" id="KW-1133">Transmembrane helix</keyword>
<dbReference type="InterPro" id="IPR018303">
    <property type="entry name" value="ATPase_P-typ_P_site"/>
</dbReference>
<comment type="subcellular location">
    <subcellularLocation>
        <location evidence="1">Membrane</location>
        <topology evidence="1">Multi-pass membrane protein</topology>
    </subcellularLocation>
</comment>
<dbReference type="Gene3D" id="3.30.70.100">
    <property type="match status" value="1"/>
</dbReference>
<evidence type="ECO:0000256" key="9">
    <source>
        <dbReference type="ARBA" id="ARBA00023136"/>
    </source>
</evidence>
<dbReference type="InterPro" id="IPR051014">
    <property type="entry name" value="Cation_Transport_ATPase_IB"/>
</dbReference>
<dbReference type="FunFam" id="2.70.150.10:FF:000002">
    <property type="entry name" value="Copper-transporting ATPase 1, putative"/>
    <property type="match status" value="1"/>
</dbReference>
<dbReference type="InterPro" id="IPR059000">
    <property type="entry name" value="ATPase_P-type_domA"/>
</dbReference>
<dbReference type="GO" id="GO:0005524">
    <property type="term" value="F:ATP binding"/>
    <property type="evidence" value="ECO:0007669"/>
    <property type="project" value="UniProtKB-UniRule"/>
</dbReference>
<dbReference type="GO" id="GO:0016020">
    <property type="term" value="C:membrane"/>
    <property type="evidence" value="ECO:0007669"/>
    <property type="project" value="UniProtKB-SubCell"/>
</dbReference>
<dbReference type="Pfam" id="PF00403">
    <property type="entry name" value="HMA"/>
    <property type="match status" value="1"/>
</dbReference>
<sequence length="1322" mass="142670">MATSTLLQHKGANHLLIKEGSKFSYVLIPSYLASQNKEPSLCFTDHGNGKWDPRAQQCCLREDGHVHAHVHHVDDSIEDVLLEQCMDEAGCTLPLLWDFSNSCMDDGHSADKHTHKGHYIDNHVHQEGCGHEQITHGDHFDWLVPMSDGSYVLSHDDGASQHGRLVKVGESQGRLRKHSKCLFDLFKYEGPHTPGCKDWGPVTGRKLCSSTSVGYQQALCGSGCTREHEMDDVQSLLNEEVNIDIASDSQPLELQKTMLDVLGICCPAEVPLIKKILEPVPGVREVSVNVASKIVTVHHDSVAASPAKLVRLLNDAQLEASIHIRGEWKAAHKWPTPYTILSGLLVIISMFHYVFGPLKWVALGAVAVGLKPILVKSFVSLRRFVLDINILMLIAVAGSIGLGDYVEAGFIVFLFTLADWLESRSTDKARMAISSVANLAPQHAVLADTGLKISVAEVKVGTKLSVKAGESIPIDGIVVSGRSSVDESSLTGESFPVEKEVGGSVWAGTINLTGYLCIETSALAEESAVARMVRLVEDAQTQRSHMDQLVETFAKYYTPTIVAIAFGIAVIPVIMHSHHVRHWLYLALVLLVVACPCALVISTPVTTTCAIAQAARTGLLVKGGKYLEALGRIKVVAMDKTGTLTEGCFQVVEVQTVNKNADLQQLLHWVSCIESKASHPIASAVVEYAKSQGAEPNGEVDDFRILVGEGISGFVDGHEIVIGNDRLADRLHWREGGFSESSLIKHWKSQGLTICWVGVDGKLELTLCAGDQLRGEAPEAVREMKDLGLHLAMLTGDSLDTANTVNRNLGHIEVHARLFPEDKVEVLKKLKKVGVTGMVGDGINDAPALAAADVGIAMGVAGSAIAMETADIALMKNDLRKLATAIKLGRKARRKILQNVIISFATKILVIVLAVVGYASLWGAVLADVGTCLIVIFNSMLILEKSKDGSCVGFMHRHKHTHNECQKSLKGNKRCTKGGSCCEVGSTESLATDEGQTQSCCASKSCCVNHGIRRRVNHKETCTKDCEGADCASVVVNVSEGPSSLTDTSEQHASSCTNTKKTGFLAGLIGHRSHHSCCLEESIKDCCNSRNLSSTKANHHHHEHTYLSLSRCFGHSNHHQDNCHQEQIHSTLSRGCERGIDQHEDAHKSTKAPHSKIDAASKGSCENDKRQTSGCCNGGRTSCSSEAKDVGCKSGCEGGKSQAEELQLPQNCQRMAVPTQPKCCHAESKEACCTDFSKGESGSAAILYLDERESGSGLQCRDPHGSCCVVDSQGKAEGCNNGVIPTQNEGSQDALQNTKSYHVVSSQSHIRDKCCSNAHAAH</sequence>
<reference evidence="13" key="1">
    <citation type="submission" date="2021-01" db="EMBL/GenBank/DDBJ databases">
        <title>Adiantum capillus-veneris genome.</title>
        <authorList>
            <person name="Fang Y."/>
            <person name="Liao Q."/>
        </authorList>
    </citation>
    <scope>NUCLEOTIDE SEQUENCE</scope>
    <source>
        <strain evidence="13">H3</strain>
        <tissue evidence="13">Leaf</tissue>
    </source>
</reference>
<feature type="transmembrane region" description="Helical" evidence="10">
    <location>
        <begin position="556"/>
        <end position="575"/>
    </location>
</feature>
<accession>A0A9D4ZNX4</accession>
<dbReference type="InterPro" id="IPR023299">
    <property type="entry name" value="ATPase_P-typ_cyto_dom_N"/>
</dbReference>
<evidence type="ECO:0000256" key="2">
    <source>
        <dbReference type="ARBA" id="ARBA00006024"/>
    </source>
</evidence>
<dbReference type="Proteomes" id="UP000886520">
    <property type="component" value="Chromosome 4"/>
</dbReference>
<dbReference type="GO" id="GO:0046872">
    <property type="term" value="F:metal ion binding"/>
    <property type="evidence" value="ECO:0007669"/>
    <property type="project" value="UniProtKB-KW"/>
</dbReference>
<keyword evidence="5 10" id="KW-0547">Nucleotide-binding</keyword>
<name>A0A9D4ZNX4_ADICA</name>
<dbReference type="InterPro" id="IPR023298">
    <property type="entry name" value="ATPase_P-typ_TM_dom_sf"/>
</dbReference>
<dbReference type="InterPro" id="IPR006121">
    <property type="entry name" value="HMA_dom"/>
</dbReference>
<evidence type="ECO:0000313" key="13">
    <source>
        <dbReference type="EMBL" id="KAI5080632.1"/>
    </source>
</evidence>
<dbReference type="SUPFAM" id="SSF56784">
    <property type="entry name" value="HAD-like"/>
    <property type="match status" value="1"/>
</dbReference>
<protein>
    <recommendedName>
        <fullName evidence="12">HMA domain-containing protein</fullName>
    </recommendedName>
</protein>
<dbReference type="SFLD" id="SFLDS00003">
    <property type="entry name" value="Haloacid_Dehalogenase"/>
    <property type="match status" value="1"/>
</dbReference>
<evidence type="ECO:0000256" key="1">
    <source>
        <dbReference type="ARBA" id="ARBA00004141"/>
    </source>
</evidence>
<dbReference type="InterPro" id="IPR001757">
    <property type="entry name" value="P_typ_ATPase"/>
</dbReference>
<dbReference type="PRINTS" id="PR00119">
    <property type="entry name" value="CATATPASE"/>
</dbReference>
<dbReference type="SFLD" id="SFLDF00027">
    <property type="entry name" value="p-type_atpase"/>
    <property type="match status" value="1"/>
</dbReference>
<dbReference type="GO" id="GO:0019829">
    <property type="term" value="F:ATPase-coupled monoatomic cation transmembrane transporter activity"/>
    <property type="evidence" value="ECO:0007669"/>
    <property type="project" value="InterPro"/>
</dbReference>
<dbReference type="NCBIfam" id="TIGR01494">
    <property type="entry name" value="ATPase_P-type"/>
    <property type="match status" value="1"/>
</dbReference>
<keyword evidence="6 10" id="KW-0067">ATP-binding</keyword>
<dbReference type="Gene3D" id="3.40.50.1000">
    <property type="entry name" value="HAD superfamily/HAD-like"/>
    <property type="match status" value="1"/>
</dbReference>
<dbReference type="NCBIfam" id="TIGR01525">
    <property type="entry name" value="ATPase-IB_hvy"/>
    <property type="match status" value="1"/>
</dbReference>
<dbReference type="EMBL" id="JABFUD020000004">
    <property type="protein sequence ID" value="KAI5080632.1"/>
    <property type="molecule type" value="Genomic_DNA"/>
</dbReference>
<comment type="similarity">
    <text evidence="2 10">Belongs to the cation transport ATPase (P-type) (TC 3.A.3) family. Type IB subfamily.</text>
</comment>
<dbReference type="PANTHER" id="PTHR48085">
    <property type="entry name" value="CADMIUM/ZINC-TRANSPORTING ATPASE HMA2-RELATED"/>
    <property type="match status" value="1"/>
</dbReference>
<feature type="region of interest" description="Disordered" evidence="11">
    <location>
        <begin position="1143"/>
        <end position="1173"/>
    </location>
</feature>
<feature type="transmembrane region" description="Helical" evidence="10">
    <location>
        <begin position="391"/>
        <end position="418"/>
    </location>
</feature>
<dbReference type="PRINTS" id="PR00120">
    <property type="entry name" value="HATPASE"/>
</dbReference>
<evidence type="ECO:0000256" key="8">
    <source>
        <dbReference type="ARBA" id="ARBA00022989"/>
    </source>
</evidence>
<gene>
    <name evidence="13" type="ORF">GOP47_0003815</name>
</gene>
<proteinExistence type="inferred from homology"/>
<feature type="compositionally biased region" description="Basic and acidic residues" evidence="11">
    <location>
        <begin position="1155"/>
        <end position="1171"/>
    </location>
</feature>
<dbReference type="CDD" id="cd02079">
    <property type="entry name" value="P-type_ATPase_HM"/>
    <property type="match status" value="1"/>
</dbReference>
<dbReference type="SUPFAM" id="SSF81665">
    <property type="entry name" value="Calcium ATPase, transmembrane domain M"/>
    <property type="match status" value="1"/>
</dbReference>
<dbReference type="PROSITE" id="PS00154">
    <property type="entry name" value="ATPASE_E1_E2"/>
    <property type="match status" value="1"/>
</dbReference>
<dbReference type="SFLD" id="SFLDG00002">
    <property type="entry name" value="C1.7:_P-type_atpase_like"/>
    <property type="match status" value="1"/>
</dbReference>
<comment type="caution">
    <text evidence="13">The sequence shown here is derived from an EMBL/GenBank/DDBJ whole genome shotgun (WGS) entry which is preliminary data.</text>
</comment>
<keyword evidence="14" id="KW-1185">Reference proteome</keyword>
<evidence type="ECO:0000256" key="10">
    <source>
        <dbReference type="RuleBase" id="RU362081"/>
    </source>
</evidence>
<feature type="transmembrane region" description="Helical" evidence="10">
    <location>
        <begin position="338"/>
        <end position="355"/>
    </location>
</feature>
<evidence type="ECO:0000256" key="5">
    <source>
        <dbReference type="ARBA" id="ARBA00022741"/>
    </source>
</evidence>
<dbReference type="OrthoDB" id="432719at2759"/>
<evidence type="ECO:0000256" key="6">
    <source>
        <dbReference type="ARBA" id="ARBA00022840"/>
    </source>
</evidence>
<dbReference type="InterPro" id="IPR023214">
    <property type="entry name" value="HAD_sf"/>
</dbReference>
<dbReference type="InterPro" id="IPR036412">
    <property type="entry name" value="HAD-like_sf"/>
</dbReference>
<dbReference type="Gene3D" id="2.70.150.10">
    <property type="entry name" value="Calcium-transporting ATPase, cytoplasmic transduction domain A"/>
    <property type="match status" value="1"/>
</dbReference>
<evidence type="ECO:0000259" key="12">
    <source>
        <dbReference type="PROSITE" id="PS50846"/>
    </source>
</evidence>
<dbReference type="NCBIfam" id="TIGR01512">
    <property type="entry name" value="ATPase-IB2_Cd"/>
    <property type="match status" value="1"/>
</dbReference>
<feature type="domain" description="HMA" evidence="12">
    <location>
        <begin position="255"/>
        <end position="321"/>
    </location>
</feature>
<dbReference type="Gene3D" id="3.40.1110.10">
    <property type="entry name" value="Calcium-transporting ATPase, cytoplasmic domain N"/>
    <property type="match status" value="1"/>
</dbReference>
<dbReference type="InterPro" id="IPR044492">
    <property type="entry name" value="P_typ_ATPase_HD_dom"/>
</dbReference>
<evidence type="ECO:0000313" key="14">
    <source>
        <dbReference type="Proteomes" id="UP000886520"/>
    </source>
</evidence>
<dbReference type="SUPFAM" id="SSF55008">
    <property type="entry name" value="HMA, heavy metal-associated domain"/>
    <property type="match status" value="1"/>
</dbReference>
<feature type="transmembrane region" description="Helical" evidence="10">
    <location>
        <begin position="896"/>
        <end position="916"/>
    </location>
</feature>
<dbReference type="Pfam" id="PF00702">
    <property type="entry name" value="Hydrolase"/>
    <property type="match status" value="1"/>
</dbReference>
<keyword evidence="3 10" id="KW-0812">Transmembrane</keyword>
<dbReference type="PROSITE" id="PS50846">
    <property type="entry name" value="HMA_2"/>
    <property type="match status" value="1"/>
</dbReference>
<dbReference type="CDD" id="cd00371">
    <property type="entry name" value="HMA"/>
    <property type="match status" value="1"/>
</dbReference>
<evidence type="ECO:0000256" key="11">
    <source>
        <dbReference type="SAM" id="MobiDB-lite"/>
    </source>
</evidence>
<dbReference type="Pfam" id="PF00122">
    <property type="entry name" value="E1-E2_ATPase"/>
    <property type="match status" value="1"/>
</dbReference>
<dbReference type="FunFam" id="3.30.70.100:FF:000022">
    <property type="entry name" value="Putative cadmium/zinc-transporting ATPase 3"/>
    <property type="match status" value="1"/>
</dbReference>
<dbReference type="PANTHER" id="PTHR48085:SF5">
    <property type="entry name" value="CADMIUM_ZINC-TRANSPORTING ATPASE HMA4-RELATED"/>
    <property type="match status" value="1"/>
</dbReference>
<evidence type="ECO:0000256" key="3">
    <source>
        <dbReference type="ARBA" id="ARBA00022692"/>
    </source>
</evidence>
<dbReference type="InterPro" id="IPR008250">
    <property type="entry name" value="ATPase_P-typ_transduc_dom_A_sf"/>
</dbReference>
<keyword evidence="9 10" id="KW-0472">Membrane</keyword>
<dbReference type="InterPro" id="IPR036163">
    <property type="entry name" value="HMA_dom_sf"/>
</dbReference>
<organism evidence="13 14">
    <name type="scientific">Adiantum capillus-veneris</name>
    <name type="common">Maidenhair fern</name>
    <dbReference type="NCBI Taxonomy" id="13818"/>
    <lineage>
        <taxon>Eukaryota</taxon>
        <taxon>Viridiplantae</taxon>
        <taxon>Streptophyta</taxon>
        <taxon>Embryophyta</taxon>
        <taxon>Tracheophyta</taxon>
        <taxon>Polypodiopsida</taxon>
        <taxon>Polypodiidae</taxon>
        <taxon>Polypodiales</taxon>
        <taxon>Pteridineae</taxon>
        <taxon>Pteridaceae</taxon>
        <taxon>Vittarioideae</taxon>
        <taxon>Adiantum</taxon>
    </lineage>
</organism>
<feature type="transmembrane region" description="Helical" evidence="10">
    <location>
        <begin position="582"/>
        <end position="601"/>
    </location>
</feature>